<protein>
    <submittedName>
        <fullName evidence="2">Uncharacterized protein</fullName>
    </submittedName>
</protein>
<sequence>MVDQPNIPSALEGLRQSPMMVSSTDAYGDLDLSTTMPPAPGQVANLEPQRYYNTTLGGIGTPHPLSPAADATNSYYPRHYLSCQPYVQSYERNAAVPLYHSSYQSIDPEYPESTSSHSLTRLGRVPLNQFGNFTALETAGQQYPTNRGIDDEEVFENSVYPQGFNQSLNSYSIGAYQNQQPIGYFNHSGAHDNSDHPAMFQHQYGTHHPQQSSSHSGQFHDGSSQYNHLQTQAVDQTFRRVSDQDGTVFPQQSLDNMGFDTQRGFNQPFSLDDNFSQPQTYLSRNDRMIDELSPSGLEIRGKTPCLGQRGKGLSLPESSPIPDFSQRKNIQEQSLAVKYHPENNQRSWYRVANTITGRKRIASVSVSSPNIVIKKEPDSRVLKNALTTNQPLLDGSASTYQTYQMQFSSLGEAHEQILEPRWKPTTPDNTIPRTNADTKALVKKVFDGLVNTTNVRDHGSTAYHHWVENLYPARDIELVAWSIVDTILKLHLNGSTLWVYKFKKAPLKEVLKGNQAAAEALRGVWADQHLNFQERFEAVVNIFTYWKSTCDYAMTREKIDWIVNAPLKYSSRLASNQRGNYARGMRNRRNRPQAQAEEAKHRRENRTEDPNPIEGVPERPHRSKKHAPNFTYADSTHHSDAQNPISMPTVHQLRENKPRSAKQKAKTYMNSIEYEFSKEEENTADECSKRKKQRKS</sequence>
<evidence type="ECO:0000313" key="2">
    <source>
        <dbReference type="EMBL" id="OCL04004.1"/>
    </source>
</evidence>
<feature type="region of interest" description="Disordered" evidence="1">
    <location>
        <begin position="187"/>
        <end position="224"/>
    </location>
</feature>
<feature type="region of interest" description="Disordered" evidence="1">
    <location>
        <begin position="677"/>
        <end position="696"/>
    </location>
</feature>
<dbReference type="EMBL" id="KV750636">
    <property type="protein sequence ID" value="OCL04004.1"/>
    <property type="molecule type" value="Genomic_DNA"/>
</dbReference>
<evidence type="ECO:0000313" key="3">
    <source>
        <dbReference type="Proteomes" id="UP000250140"/>
    </source>
</evidence>
<organism evidence="2 3">
    <name type="scientific">Glonium stellatum</name>
    <dbReference type="NCBI Taxonomy" id="574774"/>
    <lineage>
        <taxon>Eukaryota</taxon>
        <taxon>Fungi</taxon>
        <taxon>Dikarya</taxon>
        <taxon>Ascomycota</taxon>
        <taxon>Pezizomycotina</taxon>
        <taxon>Dothideomycetes</taxon>
        <taxon>Pleosporomycetidae</taxon>
        <taxon>Gloniales</taxon>
        <taxon>Gloniaceae</taxon>
        <taxon>Glonium</taxon>
    </lineage>
</organism>
<proteinExistence type="predicted"/>
<gene>
    <name evidence="2" type="ORF">AOQ84DRAFT_367878</name>
</gene>
<dbReference type="AlphaFoldDB" id="A0A8E2JNQ9"/>
<accession>A0A8E2JNQ9</accession>
<dbReference type="Proteomes" id="UP000250140">
    <property type="component" value="Unassembled WGS sequence"/>
</dbReference>
<feature type="compositionally biased region" description="Basic and acidic residues" evidence="1">
    <location>
        <begin position="597"/>
        <end position="609"/>
    </location>
</feature>
<name>A0A8E2JNQ9_9PEZI</name>
<reference evidence="2 3" key="1">
    <citation type="journal article" date="2016" name="Nat. Commun.">
        <title>Ectomycorrhizal ecology is imprinted in the genome of the dominant symbiotic fungus Cenococcum geophilum.</title>
        <authorList>
            <consortium name="DOE Joint Genome Institute"/>
            <person name="Peter M."/>
            <person name="Kohler A."/>
            <person name="Ohm R.A."/>
            <person name="Kuo A."/>
            <person name="Krutzmann J."/>
            <person name="Morin E."/>
            <person name="Arend M."/>
            <person name="Barry K.W."/>
            <person name="Binder M."/>
            <person name="Choi C."/>
            <person name="Clum A."/>
            <person name="Copeland A."/>
            <person name="Grisel N."/>
            <person name="Haridas S."/>
            <person name="Kipfer T."/>
            <person name="LaButti K."/>
            <person name="Lindquist E."/>
            <person name="Lipzen A."/>
            <person name="Maire R."/>
            <person name="Meier B."/>
            <person name="Mihaltcheva S."/>
            <person name="Molinier V."/>
            <person name="Murat C."/>
            <person name="Poggeler S."/>
            <person name="Quandt C.A."/>
            <person name="Sperisen C."/>
            <person name="Tritt A."/>
            <person name="Tisserant E."/>
            <person name="Crous P.W."/>
            <person name="Henrissat B."/>
            <person name="Nehls U."/>
            <person name="Egli S."/>
            <person name="Spatafora J.W."/>
            <person name="Grigoriev I.V."/>
            <person name="Martin F.M."/>
        </authorList>
    </citation>
    <scope>NUCLEOTIDE SEQUENCE [LARGE SCALE GENOMIC DNA]</scope>
    <source>
        <strain evidence="2 3">CBS 207.34</strain>
    </source>
</reference>
<feature type="region of interest" description="Disordered" evidence="1">
    <location>
        <begin position="578"/>
        <end position="668"/>
    </location>
</feature>
<dbReference type="OrthoDB" id="3794856at2759"/>
<evidence type="ECO:0000256" key="1">
    <source>
        <dbReference type="SAM" id="MobiDB-lite"/>
    </source>
</evidence>
<keyword evidence="3" id="KW-1185">Reference proteome</keyword>
<feature type="compositionally biased region" description="Low complexity" evidence="1">
    <location>
        <begin position="207"/>
        <end position="224"/>
    </location>
</feature>